<accession>A0ABZ0Y537</accession>
<dbReference type="Pfam" id="PF07963">
    <property type="entry name" value="N_methyl"/>
    <property type="match status" value="1"/>
</dbReference>
<dbReference type="PANTHER" id="PTHR30093:SF44">
    <property type="entry name" value="TYPE II SECRETION SYSTEM CORE PROTEIN G"/>
    <property type="match status" value="1"/>
</dbReference>
<dbReference type="Gene3D" id="3.30.700.10">
    <property type="entry name" value="Glycoprotein, Type 4 Pilin"/>
    <property type="match status" value="1"/>
</dbReference>
<dbReference type="NCBIfam" id="TIGR02532">
    <property type="entry name" value="IV_pilin_GFxxxE"/>
    <property type="match status" value="1"/>
</dbReference>
<feature type="transmembrane region" description="Helical" evidence="6">
    <location>
        <begin position="20"/>
        <end position="38"/>
    </location>
</feature>
<keyword evidence="3 6" id="KW-0812">Transmembrane</keyword>
<organism evidence="7 8">
    <name type="scientific">Duganella zoogloeoides</name>
    <dbReference type="NCBI Taxonomy" id="75659"/>
    <lineage>
        <taxon>Bacteria</taxon>
        <taxon>Pseudomonadati</taxon>
        <taxon>Pseudomonadota</taxon>
        <taxon>Betaproteobacteria</taxon>
        <taxon>Burkholderiales</taxon>
        <taxon>Oxalobacteraceae</taxon>
        <taxon>Telluria group</taxon>
        <taxon>Duganella</taxon>
    </lineage>
</organism>
<dbReference type="InterPro" id="IPR045584">
    <property type="entry name" value="Pilin-like"/>
</dbReference>
<proteinExistence type="predicted"/>
<dbReference type="PANTHER" id="PTHR30093">
    <property type="entry name" value="GENERAL SECRETION PATHWAY PROTEIN G"/>
    <property type="match status" value="1"/>
</dbReference>
<evidence type="ECO:0000256" key="3">
    <source>
        <dbReference type="ARBA" id="ARBA00022692"/>
    </source>
</evidence>
<name>A0ABZ0Y537_9BURK</name>
<keyword evidence="4 6" id="KW-1133">Transmembrane helix</keyword>
<dbReference type="RefSeq" id="WP_019920716.1">
    <property type="nucleotide sequence ID" value="NZ_CP140152.1"/>
</dbReference>
<keyword evidence="2" id="KW-0488">Methylation</keyword>
<keyword evidence="8" id="KW-1185">Reference proteome</keyword>
<comment type="subcellular location">
    <subcellularLocation>
        <location evidence="1">Membrane</location>
        <topology evidence="1">Single-pass membrane protein</topology>
    </subcellularLocation>
</comment>
<evidence type="ECO:0000313" key="8">
    <source>
        <dbReference type="Proteomes" id="UP001326110"/>
    </source>
</evidence>
<evidence type="ECO:0000256" key="4">
    <source>
        <dbReference type="ARBA" id="ARBA00022989"/>
    </source>
</evidence>
<evidence type="ECO:0000256" key="6">
    <source>
        <dbReference type="SAM" id="Phobius"/>
    </source>
</evidence>
<evidence type="ECO:0000313" key="7">
    <source>
        <dbReference type="EMBL" id="WQH06709.1"/>
    </source>
</evidence>
<evidence type="ECO:0000256" key="1">
    <source>
        <dbReference type="ARBA" id="ARBA00004167"/>
    </source>
</evidence>
<dbReference type="PROSITE" id="PS00409">
    <property type="entry name" value="PROKAR_NTER_METHYL"/>
    <property type="match status" value="1"/>
</dbReference>
<reference evidence="7 8" key="1">
    <citation type="submission" date="2023-11" db="EMBL/GenBank/DDBJ databases">
        <title>MicrobeMod: A computational toolkit for identifying prokaryotic methylation and restriction-modification with nanopore sequencing.</title>
        <authorList>
            <person name="Crits-Christoph A."/>
            <person name="Kang S.C."/>
            <person name="Lee H."/>
            <person name="Ostrov N."/>
        </authorList>
    </citation>
    <scope>NUCLEOTIDE SEQUENCE [LARGE SCALE GENOMIC DNA]</scope>
    <source>
        <strain evidence="7 8">ATCC 25935</strain>
    </source>
</reference>
<evidence type="ECO:0000256" key="5">
    <source>
        <dbReference type="ARBA" id="ARBA00023136"/>
    </source>
</evidence>
<dbReference type="Proteomes" id="UP001326110">
    <property type="component" value="Chromosome"/>
</dbReference>
<evidence type="ECO:0000256" key="2">
    <source>
        <dbReference type="ARBA" id="ARBA00022481"/>
    </source>
</evidence>
<sequence>MNKQAMSVTRARGAQSGFTLIELIVVIVILGILAAVALPRFTNLSGDARVASLNAVRGALASTAATAHGAWLVNPVNPTFEGTVVQMDANGYALAGQSLFDASGLVADDYTLIPGAAAATNATATTPAIPANGFAIVPRGIAGTATAVNCFVTYAQSTGVNIAPTVSGAPTAANCR</sequence>
<dbReference type="EMBL" id="CP140152">
    <property type="protein sequence ID" value="WQH06709.1"/>
    <property type="molecule type" value="Genomic_DNA"/>
</dbReference>
<dbReference type="SUPFAM" id="SSF54523">
    <property type="entry name" value="Pili subunits"/>
    <property type="match status" value="1"/>
</dbReference>
<keyword evidence="5 6" id="KW-0472">Membrane</keyword>
<gene>
    <name evidence="7" type="ORF">SR858_10405</name>
</gene>
<dbReference type="InterPro" id="IPR012902">
    <property type="entry name" value="N_methyl_site"/>
</dbReference>
<protein>
    <submittedName>
        <fullName evidence="7">Type II secretion system protein</fullName>
    </submittedName>
</protein>